<dbReference type="SFLD" id="SFLDS00005">
    <property type="entry name" value="Isoprenoid_Synthase_Type_I"/>
    <property type="match status" value="1"/>
</dbReference>
<keyword evidence="18" id="KW-1185">Reference proteome</keyword>
<dbReference type="SFLD" id="SFLDG01017">
    <property type="entry name" value="Polyprenyl_Transferase_Like"/>
    <property type="match status" value="1"/>
</dbReference>
<dbReference type="PANTHER" id="PTHR11525">
    <property type="entry name" value="FARNESYL-PYROPHOSPHATE SYNTHETASE"/>
    <property type="match status" value="1"/>
</dbReference>
<dbReference type="PANTHER" id="PTHR11525:SF0">
    <property type="entry name" value="FARNESYL PYROPHOSPHATE SYNTHASE"/>
    <property type="match status" value="1"/>
</dbReference>
<dbReference type="AlphaFoldDB" id="A0A2A9NJN7"/>
<evidence type="ECO:0000256" key="10">
    <source>
        <dbReference type="ARBA" id="ARBA00022842"/>
    </source>
</evidence>
<comment type="pathway">
    <text evidence="2">Isoprenoid biosynthesis; geranyl diphosphate biosynthesis; geranyl diphosphate from dimethylallyl diphosphate and isopentenyl diphosphate: step 1/1.</text>
</comment>
<evidence type="ECO:0000256" key="9">
    <source>
        <dbReference type="ARBA" id="ARBA00022723"/>
    </source>
</evidence>
<proteinExistence type="inferred from homology"/>
<dbReference type="EC" id="2.5.1.10" evidence="5"/>
<sequence>MSNSPRARFEAVFPVIRDQLLEHVKGEGMPAPALEWYRKNLDYNVPGGKLNRGLSVVDTVELLKGRSLTDDEYLKAAVLGWCVELLQAYFLVSDDIMDASITRRSQPCWYRNQDVGMIAINDSFMLESAIYRLLRVYFKSQPYYVDLVDLFHETTYQTEMGQLVDLITAPENQVDLTKFSLEKHRLIVIYKTAYYSFYLPVALAMYMCLIPESYTLSAVGGPRTVHPYVIAKDILMAIGEYFQIQDDFLDYSAPPEQLGKIGTDIVDNKCSWCINVALSLANGSQRAILDENYGRKDPVKEARVKEIYEQLGLRKVYSEYEEKTYKTLSEKIAAIPETDSQATLKREVFTSFLNKIYKRTK</sequence>
<comment type="similarity">
    <text evidence="4 16">Belongs to the FPP/GGPP synthase family.</text>
</comment>
<evidence type="ECO:0000256" key="11">
    <source>
        <dbReference type="ARBA" id="ARBA00023098"/>
    </source>
</evidence>
<evidence type="ECO:0000256" key="6">
    <source>
        <dbReference type="ARBA" id="ARBA00012833"/>
    </source>
</evidence>
<keyword evidence="10" id="KW-0460">Magnesium</keyword>
<evidence type="ECO:0000256" key="13">
    <source>
        <dbReference type="ARBA" id="ARBA00032424"/>
    </source>
</evidence>
<keyword evidence="8 16" id="KW-0808">Transferase</keyword>
<dbReference type="InterPro" id="IPR000092">
    <property type="entry name" value="Polyprenyl_synt"/>
</dbReference>
<evidence type="ECO:0000256" key="16">
    <source>
        <dbReference type="RuleBase" id="RU004466"/>
    </source>
</evidence>
<dbReference type="STRING" id="703135.A0A2A9NJN7"/>
<dbReference type="Gene3D" id="1.10.600.10">
    <property type="entry name" value="Farnesyl Diphosphate Synthase"/>
    <property type="match status" value="1"/>
</dbReference>
<dbReference type="EMBL" id="KZ302060">
    <property type="protein sequence ID" value="PFH48501.1"/>
    <property type="molecule type" value="Genomic_DNA"/>
</dbReference>
<evidence type="ECO:0000256" key="7">
    <source>
        <dbReference type="ARBA" id="ARBA00022516"/>
    </source>
</evidence>
<dbReference type="InterPro" id="IPR039702">
    <property type="entry name" value="FPS1-like"/>
</dbReference>
<evidence type="ECO:0000256" key="4">
    <source>
        <dbReference type="ARBA" id="ARBA00006706"/>
    </source>
</evidence>
<keyword evidence="7" id="KW-0444">Lipid biosynthesis</keyword>
<dbReference type="InterPro" id="IPR033749">
    <property type="entry name" value="Polyprenyl_synt_CS"/>
</dbReference>
<dbReference type="Proteomes" id="UP000242287">
    <property type="component" value="Unassembled WGS sequence"/>
</dbReference>
<evidence type="ECO:0000313" key="17">
    <source>
        <dbReference type="EMBL" id="PFH48501.1"/>
    </source>
</evidence>
<dbReference type="CDD" id="cd00685">
    <property type="entry name" value="Trans_IPPS_HT"/>
    <property type="match status" value="1"/>
</dbReference>
<dbReference type="InterPro" id="IPR008949">
    <property type="entry name" value="Isoprenoid_synthase_dom_sf"/>
</dbReference>
<protein>
    <recommendedName>
        <fullName evidence="15">(2E,6E)-farnesyl diphosphate synthase</fullName>
        <ecNumber evidence="6">2.5.1.1</ecNumber>
        <ecNumber evidence="5">2.5.1.10</ecNumber>
    </recommendedName>
    <alternativeName>
        <fullName evidence="14">Dimethylallyltranstransferase</fullName>
    </alternativeName>
    <alternativeName>
        <fullName evidence="13">Farnesyl diphosphate synthase</fullName>
    </alternativeName>
    <alternativeName>
        <fullName evidence="12">Geranyltranstransferase</fullName>
    </alternativeName>
</protein>
<evidence type="ECO:0000256" key="15">
    <source>
        <dbReference type="ARBA" id="ARBA00032873"/>
    </source>
</evidence>
<dbReference type="GO" id="GO:0004161">
    <property type="term" value="F:dimethylallyltranstransferase activity"/>
    <property type="evidence" value="ECO:0007669"/>
    <property type="project" value="UniProtKB-EC"/>
</dbReference>
<dbReference type="GO" id="GO:0046872">
    <property type="term" value="F:metal ion binding"/>
    <property type="evidence" value="ECO:0007669"/>
    <property type="project" value="UniProtKB-KW"/>
</dbReference>
<name>A0A2A9NJN7_9AGAR</name>
<organism evidence="17 18">
    <name type="scientific">Amanita thiersii Skay4041</name>
    <dbReference type="NCBI Taxonomy" id="703135"/>
    <lineage>
        <taxon>Eukaryota</taxon>
        <taxon>Fungi</taxon>
        <taxon>Dikarya</taxon>
        <taxon>Basidiomycota</taxon>
        <taxon>Agaricomycotina</taxon>
        <taxon>Agaricomycetes</taxon>
        <taxon>Agaricomycetidae</taxon>
        <taxon>Agaricales</taxon>
        <taxon>Pluteineae</taxon>
        <taxon>Amanitaceae</taxon>
        <taxon>Amanita</taxon>
    </lineage>
</organism>
<gene>
    <name evidence="17" type="ORF">AMATHDRAFT_65350</name>
</gene>
<comment type="cofactor">
    <cofactor evidence="1">
        <name>Mg(2+)</name>
        <dbReference type="ChEBI" id="CHEBI:18420"/>
    </cofactor>
</comment>
<evidence type="ECO:0000256" key="14">
    <source>
        <dbReference type="ARBA" id="ARBA00032448"/>
    </source>
</evidence>
<dbReference type="GO" id="GO:0045337">
    <property type="term" value="P:farnesyl diphosphate biosynthetic process"/>
    <property type="evidence" value="ECO:0007669"/>
    <property type="project" value="TreeGrafter"/>
</dbReference>
<dbReference type="FunFam" id="1.10.600.10:FF:000006">
    <property type="entry name" value="Farnesyl pyrophosphate synthase"/>
    <property type="match status" value="1"/>
</dbReference>
<keyword evidence="9" id="KW-0479">Metal-binding</keyword>
<dbReference type="Pfam" id="PF00348">
    <property type="entry name" value="polyprenyl_synt"/>
    <property type="match status" value="1"/>
</dbReference>
<dbReference type="PROSITE" id="PS00444">
    <property type="entry name" value="POLYPRENYL_SYNTHASE_2"/>
    <property type="match status" value="1"/>
</dbReference>
<evidence type="ECO:0000256" key="8">
    <source>
        <dbReference type="ARBA" id="ARBA00022679"/>
    </source>
</evidence>
<evidence type="ECO:0000256" key="5">
    <source>
        <dbReference type="ARBA" id="ARBA00012439"/>
    </source>
</evidence>
<evidence type="ECO:0000256" key="3">
    <source>
        <dbReference type="ARBA" id="ARBA00005035"/>
    </source>
</evidence>
<evidence type="ECO:0000256" key="1">
    <source>
        <dbReference type="ARBA" id="ARBA00001946"/>
    </source>
</evidence>
<dbReference type="EC" id="2.5.1.1" evidence="6"/>
<evidence type="ECO:0000313" key="18">
    <source>
        <dbReference type="Proteomes" id="UP000242287"/>
    </source>
</evidence>
<evidence type="ECO:0000256" key="2">
    <source>
        <dbReference type="ARBA" id="ARBA00004932"/>
    </source>
</evidence>
<accession>A0A2A9NJN7</accession>
<dbReference type="GO" id="GO:0004337">
    <property type="term" value="F:(2E,6E)-farnesyl diphosphate synthase activity"/>
    <property type="evidence" value="ECO:0007669"/>
    <property type="project" value="UniProtKB-EC"/>
</dbReference>
<dbReference type="OrthoDB" id="10257492at2759"/>
<keyword evidence="11" id="KW-0443">Lipid metabolism</keyword>
<comment type="pathway">
    <text evidence="3">Isoprenoid biosynthesis; farnesyl diphosphate biosynthesis; farnesyl diphosphate from geranyl diphosphate and isopentenyl diphosphate: step 1/1.</text>
</comment>
<dbReference type="GO" id="GO:0005737">
    <property type="term" value="C:cytoplasm"/>
    <property type="evidence" value="ECO:0007669"/>
    <property type="project" value="TreeGrafter"/>
</dbReference>
<reference evidence="17" key="1">
    <citation type="submission" date="2014-02" db="EMBL/GenBank/DDBJ databases">
        <title>Transposable element dynamics among asymbiotic and ectomycorrhizal Amanita fungi.</title>
        <authorList>
            <consortium name="DOE Joint Genome Institute"/>
            <person name="Hess J."/>
            <person name="Skrede I."/>
            <person name="Wolfe B."/>
            <person name="LaButti K."/>
            <person name="Ohm R.A."/>
            <person name="Grigoriev I.V."/>
            <person name="Pringle A."/>
        </authorList>
    </citation>
    <scope>NUCLEOTIDE SEQUENCE [LARGE SCALE GENOMIC DNA]</scope>
    <source>
        <strain evidence="17">SKay4041</strain>
    </source>
</reference>
<evidence type="ECO:0000256" key="12">
    <source>
        <dbReference type="ARBA" id="ARBA00032380"/>
    </source>
</evidence>
<dbReference type="SUPFAM" id="SSF48576">
    <property type="entry name" value="Terpenoid synthases"/>
    <property type="match status" value="1"/>
</dbReference>